<evidence type="ECO:0000256" key="2">
    <source>
        <dbReference type="ARBA" id="ARBA00022692"/>
    </source>
</evidence>
<dbReference type="InterPro" id="IPR050475">
    <property type="entry name" value="Prenyltransferase_related"/>
</dbReference>
<gene>
    <name evidence="6" type="ORF">CPE01_09990</name>
</gene>
<evidence type="ECO:0000313" key="7">
    <source>
        <dbReference type="Proteomes" id="UP000321386"/>
    </source>
</evidence>
<dbReference type="InterPro" id="IPR044878">
    <property type="entry name" value="UbiA_sf"/>
</dbReference>
<feature type="transmembrane region" description="Helical" evidence="5">
    <location>
        <begin position="12"/>
        <end position="31"/>
    </location>
</feature>
<evidence type="ECO:0008006" key="8">
    <source>
        <dbReference type="Google" id="ProtNLM"/>
    </source>
</evidence>
<feature type="transmembrane region" description="Helical" evidence="5">
    <location>
        <begin position="240"/>
        <end position="262"/>
    </location>
</feature>
<accession>A0A510US42</accession>
<feature type="transmembrane region" description="Helical" evidence="5">
    <location>
        <begin position="78"/>
        <end position="98"/>
    </location>
</feature>
<evidence type="ECO:0000256" key="1">
    <source>
        <dbReference type="ARBA" id="ARBA00004141"/>
    </source>
</evidence>
<keyword evidence="4 5" id="KW-0472">Membrane</keyword>
<dbReference type="InterPro" id="IPR000537">
    <property type="entry name" value="UbiA_prenyltransferase"/>
</dbReference>
<dbReference type="Gene3D" id="1.10.357.140">
    <property type="entry name" value="UbiA prenyltransferase"/>
    <property type="match status" value="1"/>
</dbReference>
<feature type="transmembrane region" description="Helical" evidence="5">
    <location>
        <begin position="37"/>
        <end position="57"/>
    </location>
</feature>
<dbReference type="GO" id="GO:0016020">
    <property type="term" value="C:membrane"/>
    <property type="evidence" value="ECO:0007669"/>
    <property type="project" value="UniProtKB-SubCell"/>
</dbReference>
<sequence length="265" mass="27049">MTSPLVDMLWVVRTPVVLLSGVLAATAAVLAGDPLPVAALVALCLVLAGGYAAADLVDLPVDRVSAPHRPLPSGRVRPGAVAVTSSVATALGLAAALGTGSGPLVLYLFAYAALFVVYARWLRTRWVVKESVTVVAFSSVVFVPVLAGGAFDRDVLVLLAQVVLFTAGREAFMDARDARGDRAVADVTRPGPLVAATGAVAAAASVVWAAVTWLDGVAEAAAIALAGLSALWLTRSVRGWAWGVAEALKVAALFVFATTIGVRVG</sequence>
<comment type="caution">
    <text evidence="6">The sequence shown here is derived from an EMBL/GenBank/DDBJ whole genome shotgun (WGS) entry which is preliminary data.</text>
</comment>
<evidence type="ECO:0000256" key="3">
    <source>
        <dbReference type="ARBA" id="ARBA00022989"/>
    </source>
</evidence>
<evidence type="ECO:0000313" key="6">
    <source>
        <dbReference type="EMBL" id="GEK17266.1"/>
    </source>
</evidence>
<dbReference type="PANTHER" id="PTHR42723:SF1">
    <property type="entry name" value="CHLOROPHYLL SYNTHASE, CHLOROPLASTIC"/>
    <property type="match status" value="1"/>
</dbReference>
<feature type="transmembrane region" description="Helical" evidence="5">
    <location>
        <begin position="217"/>
        <end position="233"/>
    </location>
</feature>
<dbReference type="AlphaFoldDB" id="A0A510US42"/>
<feature type="transmembrane region" description="Helical" evidence="5">
    <location>
        <begin position="155"/>
        <end position="172"/>
    </location>
</feature>
<proteinExistence type="predicted"/>
<dbReference type="Proteomes" id="UP000321386">
    <property type="component" value="Unassembled WGS sequence"/>
</dbReference>
<feature type="transmembrane region" description="Helical" evidence="5">
    <location>
        <begin position="193"/>
        <end position="211"/>
    </location>
</feature>
<dbReference type="EMBL" id="BJUA01000004">
    <property type="protein sequence ID" value="GEK17266.1"/>
    <property type="molecule type" value="Genomic_DNA"/>
</dbReference>
<dbReference type="GO" id="GO:0016765">
    <property type="term" value="F:transferase activity, transferring alkyl or aryl (other than methyl) groups"/>
    <property type="evidence" value="ECO:0007669"/>
    <property type="project" value="InterPro"/>
</dbReference>
<dbReference type="PANTHER" id="PTHR42723">
    <property type="entry name" value="CHLOROPHYLL SYNTHASE"/>
    <property type="match status" value="1"/>
</dbReference>
<feature type="transmembrane region" description="Helical" evidence="5">
    <location>
        <begin position="104"/>
        <end position="122"/>
    </location>
</feature>
<comment type="subcellular location">
    <subcellularLocation>
        <location evidence="1">Membrane</location>
        <topology evidence="1">Multi-pass membrane protein</topology>
    </subcellularLocation>
</comment>
<feature type="transmembrane region" description="Helical" evidence="5">
    <location>
        <begin position="131"/>
        <end position="149"/>
    </location>
</feature>
<keyword evidence="3 5" id="KW-1133">Transmembrane helix</keyword>
<keyword evidence="7" id="KW-1185">Reference proteome</keyword>
<evidence type="ECO:0000256" key="4">
    <source>
        <dbReference type="ARBA" id="ARBA00023136"/>
    </source>
</evidence>
<dbReference type="Pfam" id="PF01040">
    <property type="entry name" value="UbiA"/>
    <property type="match status" value="1"/>
</dbReference>
<name>A0A510US42_9CELL</name>
<dbReference type="RefSeq" id="WP_146805549.1">
    <property type="nucleotide sequence ID" value="NZ_BJUA01000004.1"/>
</dbReference>
<protein>
    <recommendedName>
        <fullName evidence="8">4-hydroxybenzoate polyprenyltransferase</fullName>
    </recommendedName>
</protein>
<organism evidence="6 7">
    <name type="scientific">Cellulomonas persica</name>
    <dbReference type="NCBI Taxonomy" id="76861"/>
    <lineage>
        <taxon>Bacteria</taxon>
        <taxon>Bacillati</taxon>
        <taxon>Actinomycetota</taxon>
        <taxon>Actinomycetes</taxon>
        <taxon>Micrococcales</taxon>
        <taxon>Cellulomonadaceae</taxon>
        <taxon>Cellulomonas</taxon>
    </lineage>
</organism>
<evidence type="ECO:0000256" key="5">
    <source>
        <dbReference type="SAM" id="Phobius"/>
    </source>
</evidence>
<reference evidence="6 7" key="1">
    <citation type="submission" date="2019-07" db="EMBL/GenBank/DDBJ databases">
        <title>Whole genome shotgun sequence of Cellulomonas persica NBRC 101101.</title>
        <authorList>
            <person name="Hosoyama A."/>
            <person name="Uohara A."/>
            <person name="Ohji S."/>
            <person name="Ichikawa N."/>
        </authorList>
    </citation>
    <scope>NUCLEOTIDE SEQUENCE [LARGE SCALE GENOMIC DNA]</scope>
    <source>
        <strain evidence="6 7">NBRC 101101</strain>
    </source>
</reference>
<keyword evidence="2 5" id="KW-0812">Transmembrane</keyword>